<reference evidence="1" key="1">
    <citation type="submission" date="2020-09" db="EMBL/GenBank/DDBJ databases">
        <title>Genome-Enabled Discovery of Anthraquinone Biosynthesis in Senna tora.</title>
        <authorList>
            <person name="Kang S.-H."/>
            <person name="Pandey R.P."/>
            <person name="Lee C.-M."/>
            <person name="Sim J.-S."/>
            <person name="Jeong J.-T."/>
            <person name="Choi B.-S."/>
            <person name="Jung M."/>
            <person name="Ginzburg D."/>
            <person name="Zhao K."/>
            <person name="Won S.Y."/>
            <person name="Oh T.-J."/>
            <person name="Yu Y."/>
            <person name="Kim N.-H."/>
            <person name="Lee O.R."/>
            <person name="Lee T.-H."/>
            <person name="Bashyal P."/>
            <person name="Kim T.-S."/>
            <person name="Lee W.-H."/>
            <person name="Kawkins C."/>
            <person name="Kim C.-K."/>
            <person name="Kim J.S."/>
            <person name="Ahn B.O."/>
            <person name="Rhee S.Y."/>
            <person name="Sohng J.K."/>
        </authorList>
    </citation>
    <scope>NUCLEOTIDE SEQUENCE</scope>
    <source>
        <tissue evidence="1">Leaf</tissue>
    </source>
</reference>
<evidence type="ECO:0000313" key="2">
    <source>
        <dbReference type="Proteomes" id="UP000634136"/>
    </source>
</evidence>
<protein>
    <submittedName>
        <fullName evidence="1">Uncharacterized protein</fullName>
    </submittedName>
</protein>
<organism evidence="1 2">
    <name type="scientific">Senna tora</name>
    <dbReference type="NCBI Taxonomy" id="362788"/>
    <lineage>
        <taxon>Eukaryota</taxon>
        <taxon>Viridiplantae</taxon>
        <taxon>Streptophyta</taxon>
        <taxon>Embryophyta</taxon>
        <taxon>Tracheophyta</taxon>
        <taxon>Spermatophyta</taxon>
        <taxon>Magnoliopsida</taxon>
        <taxon>eudicotyledons</taxon>
        <taxon>Gunneridae</taxon>
        <taxon>Pentapetalae</taxon>
        <taxon>rosids</taxon>
        <taxon>fabids</taxon>
        <taxon>Fabales</taxon>
        <taxon>Fabaceae</taxon>
        <taxon>Caesalpinioideae</taxon>
        <taxon>Cassia clade</taxon>
        <taxon>Senna</taxon>
    </lineage>
</organism>
<accession>A0A834WX92</accession>
<name>A0A834WX92_9FABA</name>
<evidence type="ECO:0000313" key="1">
    <source>
        <dbReference type="EMBL" id="KAF7834079.1"/>
    </source>
</evidence>
<gene>
    <name evidence="1" type="ORF">G2W53_008938</name>
</gene>
<comment type="caution">
    <text evidence="1">The sequence shown here is derived from an EMBL/GenBank/DDBJ whole genome shotgun (WGS) entry which is preliminary data.</text>
</comment>
<proteinExistence type="predicted"/>
<dbReference type="EMBL" id="JAAIUW010000004">
    <property type="protein sequence ID" value="KAF7834079.1"/>
    <property type="molecule type" value="Genomic_DNA"/>
</dbReference>
<keyword evidence="2" id="KW-1185">Reference proteome</keyword>
<dbReference type="Proteomes" id="UP000634136">
    <property type="component" value="Unassembled WGS sequence"/>
</dbReference>
<dbReference type="AlphaFoldDB" id="A0A834WX92"/>
<sequence>MTSIQRSRIMKLIGASTTLRKQYLKPDQVQRNRMALPWLKPKSTT</sequence>